<dbReference type="EMBL" id="VFBM01000006">
    <property type="protein sequence ID" value="TNX91780.1"/>
    <property type="molecule type" value="Genomic_DNA"/>
</dbReference>
<organism evidence="2 3">
    <name type="scientific">Acinetobacter radioresistens</name>
    <dbReference type="NCBI Taxonomy" id="40216"/>
    <lineage>
        <taxon>Bacteria</taxon>
        <taxon>Pseudomonadati</taxon>
        <taxon>Pseudomonadota</taxon>
        <taxon>Gammaproteobacteria</taxon>
        <taxon>Moraxellales</taxon>
        <taxon>Moraxellaceae</taxon>
        <taxon>Acinetobacter</taxon>
    </lineage>
</organism>
<evidence type="ECO:0000313" key="2">
    <source>
        <dbReference type="EMBL" id="TNX91780.1"/>
    </source>
</evidence>
<proteinExistence type="predicted"/>
<evidence type="ECO:0000256" key="1">
    <source>
        <dbReference type="SAM" id="Phobius"/>
    </source>
</evidence>
<evidence type="ECO:0000313" key="3">
    <source>
        <dbReference type="Proteomes" id="UP000314285"/>
    </source>
</evidence>
<keyword evidence="1" id="KW-0812">Transmembrane</keyword>
<keyword evidence="1" id="KW-1133">Transmembrane helix</keyword>
<evidence type="ECO:0008006" key="4">
    <source>
        <dbReference type="Google" id="ProtNLM"/>
    </source>
</evidence>
<protein>
    <recommendedName>
        <fullName evidence="4">Transmembrane protein</fullName>
    </recommendedName>
</protein>
<accession>A0A8H2JZ67</accession>
<comment type="caution">
    <text evidence="2">The sequence shown here is derived from an EMBL/GenBank/DDBJ whole genome shotgun (WGS) entry which is preliminary data.</text>
</comment>
<dbReference type="AlphaFoldDB" id="A0A8H2JZ67"/>
<feature type="transmembrane region" description="Helical" evidence="1">
    <location>
        <begin position="20"/>
        <end position="42"/>
    </location>
</feature>
<gene>
    <name evidence="2" type="ORF">FHY67_09520</name>
</gene>
<sequence>MNSGTVMNDSRRSLTFSLYILYILAIFTAGLLAVVALVINYVKQDQMRGGIYESHFTWQIRTFWWYLIWNIVAFIPFIFLLFTDNNADAFASVLLLASGFCVGVIGLAWLWIVYRAIKGLLRLNENKAMYE</sequence>
<feature type="transmembrane region" description="Helical" evidence="1">
    <location>
        <begin position="63"/>
        <end position="83"/>
    </location>
</feature>
<reference evidence="2 3" key="1">
    <citation type="submission" date="2019-06" db="EMBL/GenBank/DDBJ databases">
        <title>Genome of Acinetobacter radioresistens APH1, a phenol degrading strain.</title>
        <authorList>
            <person name="Liu Y."/>
        </authorList>
    </citation>
    <scope>NUCLEOTIDE SEQUENCE [LARGE SCALE GENOMIC DNA]</scope>
    <source>
        <strain evidence="2 3">APH1</strain>
    </source>
</reference>
<feature type="transmembrane region" description="Helical" evidence="1">
    <location>
        <begin position="89"/>
        <end position="114"/>
    </location>
</feature>
<name>A0A8H2JZ67_ACIRA</name>
<keyword evidence="1" id="KW-0472">Membrane</keyword>
<dbReference type="Proteomes" id="UP000314285">
    <property type="component" value="Unassembled WGS sequence"/>
</dbReference>
<dbReference type="RefSeq" id="WP_005404635.1">
    <property type="nucleotide sequence ID" value="NZ_BKVS01000001.1"/>
</dbReference>